<reference evidence="4" key="1">
    <citation type="journal article" date="2003" name="Nature">
        <title>Plant recognition of symbiotic bacteria requires two LysM receptor-like kinases.</title>
        <authorList>
            <person name="Radutoiu S."/>
            <person name="Madsen L.H."/>
            <person name="Madsen E.B."/>
            <person name="Felle H.H."/>
            <person name="Umehara Y."/>
            <person name="Gronlund M."/>
            <person name="Sato S."/>
            <person name="Nakamura Y."/>
            <person name="Tabata S."/>
            <person name="Sandal N."/>
            <person name="Stougaard J."/>
        </authorList>
    </citation>
    <scope>NUCLEOTIDE SEQUENCE</scope>
</reference>
<gene>
    <name evidence="4" type="primary">CM0545.270.nc</name>
</gene>
<keyword evidence="1" id="KW-0862">Zinc</keyword>
<feature type="compositionally biased region" description="Polar residues" evidence="2">
    <location>
        <begin position="172"/>
        <end position="183"/>
    </location>
</feature>
<dbReference type="InterPro" id="IPR001878">
    <property type="entry name" value="Znf_CCHC"/>
</dbReference>
<dbReference type="SUPFAM" id="SSF57756">
    <property type="entry name" value="Retrovirus zinc finger-like domains"/>
    <property type="match status" value="1"/>
</dbReference>
<evidence type="ECO:0000313" key="4">
    <source>
        <dbReference type="EMBL" id="BAF98603.1"/>
    </source>
</evidence>
<dbReference type="AlphaFoldDB" id="B0BLB4"/>
<evidence type="ECO:0000259" key="3">
    <source>
        <dbReference type="PROSITE" id="PS50158"/>
    </source>
</evidence>
<protein>
    <submittedName>
        <fullName evidence="4">CM0545.270.nc protein</fullName>
    </submittedName>
</protein>
<name>B0BLB4_LOTJA</name>
<organism evidence="4">
    <name type="scientific">Lotus japonicus</name>
    <name type="common">Lotus corniculatus var. japonicus</name>
    <dbReference type="NCBI Taxonomy" id="34305"/>
    <lineage>
        <taxon>Eukaryota</taxon>
        <taxon>Viridiplantae</taxon>
        <taxon>Streptophyta</taxon>
        <taxon>Embryophyta</taxon>
        <taxon>Tracheophyta</taxon>
        <taxon>Spermatophyta</taxon>
        <taxon>Magnoliopsida</taxon>
        <taxon>eudicotyledons</taxon>
        <taxon>Gunneridae</taxon>
        <taxon>Pentapetalae</taxon>
        <taxon>rosids</taxon>
        <taxon>fabids</taxon>
        <taxon>Fabales</taxon>
        <taxon>Fabaceae</taxon>
        <taxon>Papilionoideae</taxon>
        <taxon>50 kb inversion clade</taxon>
        <taxon>NPAAA clade</taxon>
        <taxon>Hologalegina</taxon>
        <taxon>robinioid clade</taxon>
        <taxon>Loteae</taxon>
        <taxon>Lotus</taxon>
    </lineage>
</organism>
<keyword evidence="1" id="KW-0863">Zinc-finger</keyword>
<dbReference type="InterPro" id="IPR036875">
    <property type="entry name" value="Znf_CCHC_sf"/>
</dbReference>
<dbReference type="Pfam" id="PF00098">
    <property type="entry name" value="zf-CCHC"/>
    <property type="match status" value="3"/>
</dbReference>
<dbReference type="PANTHER" id="PTHR46978:SF1">
    <property type="entry name" value="ZINC KNUCKLE (CCHC-TYPE) FAMILY PROTEIN"/>
    <property type="match status" value="1"/>
</dbReference>
<feature type="domain" description="CCHC-type" evidence="3">
    <location>
        <begin position="65"/>
        <end position="78"/>
    </location>
</feature>
<reference evidence="4" key="2">
    <citation type="journal article" date="2008" name="DNA Res.">
        <title>Genome structure of the legume, Lotus japonicus.</title>
        <authorList>
            <person name="Sato S."/>
            <person name="Nakamura Y."/>
            <person name="Kaneko T."/>
            <person name="Asamizu E."/>
            <person name="Kato T."/>
            <person name="Nakao M."/>
            <person name="Sasamoto S."/>
            <person name="Watanabe A."/>
            <person name="Ono A."/>
            <person name="Kawashima K."/>
            <person name="Fujishiro T."/>
            <person name="Katoh M."/>
            <person name="Kohara M."/>
            <person name="Kishida Y."/>
            <person name="Minami C."/>
            <person name="Nakayama S."/>
            <person name="Nakazaki N."/>
            <person name="Shimizu Y."/>
            <person name="Shinpo S."/>
            <person name="Takahashi C."/>
            <person name="Wada T."/>
            <person name="Yamada M."/>
            <person name="Ohmido N."/>
            <person name="Hayashi M."/>
            <person name="Fukui K."/>
            <person name="Baba T."/>
            <person name="Nakamichi T."/>
            <person name="Mori H."/>
            <person name="Tabata S."/>
        </authorList>
    </citation>
    <scope>NUCLEOTIDE SEQUENCE</scope>
</reference>
<evidence type="ECO:0000256" key="1">
    <source>
        <dbReference type="PROSITE-ProRule" id="PRU00047"/>
    </source>
</evidence>
<dbReference type="PROSITE" id="PS50158">
    <property type="entry name" value="ZF_CCHC"/>
    <property type="match status" value="1"/>
</dbReference>
<feature type="region of interest" description="Disordered" evidence="2">
    <location>
        <begin position="170"/>
        <end position="189"/>
    </location>
</feature>
<keyword evidence="1" id="KW-0479">Metal-binding</keyword>
<dbReference type="SMART" id="SM00343">
    <property type="entry name" value="ZnF_C2HC"/>
    <property type="match status" value="4"/>
</dbReference>
<dbReference type="GO" id="GO:0008270">
    <property type="term" value="F:zinc ion binding"/>
    <property type="evidence" value="ECO:0007669"/>
    <property type="project" value="UniProtKB-KW"/>
</dbReference>
<sequence length="259" mass="28626">MEHTEAGTVQAVLFQEEAVETIKGTQKMEPSEAGTVQMSDNVVLRKLLRGPRYYDPPADCGWETCYNCGEEGHATVKCAAAKELKKPCYLCGSLMHQAKRCKKEIQCYVCKSFGHLCCANTTGSTPIEISCYKCGQTGHTGLARCSHVQGKNFFTENAGVMVKEEVRKRGHTLSNTESPTFQKENGYMGDRSAPHDMGMPYMEKKPLTEERAITTQQPSKHRGGCREDQAMLFITGSQHLGIGESEKLQQVVAFQNSGL</sequence>
<dbReference type="PANTHER" id="PTHR46978">
    <property type="entry name" value="ZINC KNUCKLE (CCHC-TYPE) FAMILY PROTEIN"/>
    <property type="match status" value="1"/>
</dbReference>
<dbReference type="Gene3D" id="4.10.60.10">
    <property type="entry name" value="Zinc finger, CCHC-type"/>
    <property type="match status" value="1"/>
</dbReference>
<evidence type="ECO:0000256" key="2">
    <source>
        <dbReference type="SAM" id="MobiDB-lite"/>
    </source>
</evidence>
<dbReference type="GO" id="GO:0003676">
    <property type="term" value="F:nucleic acid binding"/>
    <property type="evidence" value="ECO:0007669"/>
    <property type="project" value="InterPro"/>
</dbReference>
<proteinExistence type="predicted"/>
<dbReference type="EMBL" id="AP006535">
    <property type="protein sequence ID" value="BAF98603.1"/>
    <property type="molecule type" value="Genomic_DNA"/>
</dbReference>
<accession>B0BLB4</accession>